<name>A0A814P4Q6_9BILA</name>
<accession>A0A814P4Q6</accession>
<protein>
    <submittedName>
        <fullName evidence="1">Uncharacterized protein</fullName>
    </submittedName>
</protein>
<evidence type="ECO:0000313" key="1">
    <source>
        <dbReference type="EMBL" id="CAF1101201.1"/>
    </source>
</evidence>
<organism evidence="1 3">
    <name type="scientific">Didymodactylos carnosus</name>
    <dbReference type="NCBI Taxonomy" id="1234261"/>
    <lineage>
        <taxon>Eukaryota</taxon>
        <taxon>Metazoa</taxon>
        <taxon>Spiralia</taxon>
        <taxon>Gnathifera</taxon>
        <taxon>Rotifera</taxon>
        <taxon>Eurotatoria</taxon>
        <taxon>Bdelloidea</taxon>
        <taxon>Philodinida</taxon>
        <taxon>Philodinidae</taxon>
        <taxon>Didymodactylos</taxon>
    </lineage>
</organism>
<sequence length="264" mass="30723">MAQGGYIPTERFLDVNYEPQQRLSPIQGYELKPLVSLEEAVRPLESLISNIQGFVWTATGNSPQEKDGLLPNERAAIYLYTMECLYRQLNAALRSEDRQTLIPYFSYLKLFLTALWKLPDVQDTVWRVDQRGNEKFPKIQPNISHVQELCWSSYLNEFLFLSWHPDYGLYSTDINGGSHTQQRLKLIKDFSRKQSSCCACYQKTFLLSTKGYPSFIEEYAMSNWQLNRTISCAENQFISNMQYTSDGAYLGVIMFTKNRLEYEI</sequence>
<dbReference type="OrthoDB" id="423533at2759"/>
<dbReference type="Gene3D" id="3.90.176.10">
    <property type="entry name" value="Toxin ADP-ribosyltransferase, Chain A, domain 1"/>
    <property type="match status" value="1"/>
</dbReference>
<dbReference type="Proteomes" id="UP000663829">
    <property type="component" value="Unassembled WGS sequence"/>
</dbReference>
<dbReference type="SUPFAM" id="SSF56399">
    <property type="entry name" value="ADP-ribosylation"/>
    <property type="match status" value="1"/>
</dbReference>
<dbReference type="Proteomes" id="UP000681722">
    <property type="component" value="Unassembled WGS sequence"/>
</dbReference>
<evidence type="ECO:0000313" key="2">
    <source>
        <dbReference type="EMBL" id="CAF3866088.1"/>
    </source>
</evidence>
<gene>
    <name evidence="1" type="ORF">GPM918_LOCUS18755</name>
    <name evidence="2" type="ORF">SRO942_LOCUS18752</name>
</gene>
<proteinExistence type="predicted"/>
<comment type="caution">
    <text evidence="1">The sequence shown here is derived from an EMBL/GenBank/DDBJ whole genome shotgun (WGS) entry which is preliminary data.</text>
</comment>
<keyword evidence="3" id="KW-1185">Reference proteome</keyword>
<dbReference type="AlphaFoldDB" id="A0A814P4Q6"/>
<reference evidence="1" key="1">
    <citation type="submission" date="2021-02" db="EMBL/GenBank/DDBJ databases">
        <authorList>
            <person name="Nowell W R."/>
        </authorList>
    </citation>
    <scope>NUCLEOTIDE SEQUENCE</scope>
</reference>
<dbReference type="EMBL" id="CAJOBC010005511">
    <property type="protein sequence ID" value="CAF3866088.1"/>
    <property type="molecule type" value="Genomic_DNA"/>
</dbReference>
<evidence type="ECO:0000313" key="3">
    <source>
        <dbReference type="Proteomes" id="UP000663829"/>
    </source>
</evidence>
<dbReference type="EMBL" id="CAJNOQ010005511">
    <property type="protein sequence ID" value="CAF1101201.1"/>
    <property type="molecule type" value="Genomic_DNA"/>
</dbReference>